<sequence>MMRDNEPLPPKRVKWLNCLFFYLFFIMALKYKVLETVSKLKNKEGEAIAYARPVYTNEADINSLAELIADISAISVGDVRSMLYTLTKLVAKELSNGRLVSLGDLGRLRLTLRSKSAKKAEDFKNDMIKGVGVIFTPGKAIKLLTKDISLECVGSGKKPEKKEKPGGTEKDNPSEEGI</sequence>
<dbReference type="SUPFAM" id="SSF47729">
    <property type="entry name" value="IHF-like DNA-binding proteins"/>
    <property type="match status" value="1"/>
</dbReference>
<organism evidence="5 6">
    <name type="scientific">Porphyromonas macacae</name>
    <dbReference type="NCBI Taxonomy" id="28115"/>
    <lineage>
        <taxon>Bacteria</taxon>
        <taxon>Pseudomonadati</taxon>
        <taxon>Bacteroidota</taxon>
        <taxon>Bacteroidia</taxon>
        <taxon>Bacteroidales</taxon>
        <taxon>Porphyromonadaceae</taxon>
        <taxon>Porphyromonas</taxon>
    </lineage>
</organism>
<keyword evidence="3" id="KW-1133">Transmembrane helix</keyword>
<dbReference type="NCBIfam" id="TIGR01201">
    <property type="entry name" value="HU_rel"/>
    <property type="match status" value="1"/>
</dbReference>
<name>A0A379DF78_9PORP</name>
<reference evidence="5 6" key="1">
    <citation type="submission" date="2018-06" db="EMBL/GenBank/DDBJ databases">
        <authorList>
            <consortium name="Pathogen Informatics"/>
            <person name="Doyle S."/>
        </authorList>
    </citation>
    <scope>NUCLEOTIDE SEQUENCE [LARGE SCALE GENOMIC DNA]</scope>
    <source>
        <strain evidence="5 6">NCTC13100</strain>
    </source>
</reference>
<feature type="transmembrane region" description="Helical" evidence="3">
    <location>
        <begin position="12"/>
        <end position="31"/>
    </location>
</feature>
<dbReference type="InterPro" id="IPR010992">
    <property type="entry name" value="IHF-like_DNA-bd_dom_sf"/>
</dbReference>
<evidence type="ECO:0000259" key="4">
    <source>
        <dbReference type="Pfam" id="PF18291"/>
    </source>
</evidence>
<evidence type="ECO:0000256" key="2">
    <source>
        <dbReference type="SAM" id="MobiDB-lite"/>
    </source>
</evidence>
<evidence type="ECO:0000256" key="1">
    <source>
        <dbReference type="ARBA" id="ARBA00023125"/>
    </source>
</evidence>
<keyword evidence="3" id="KW-0812">Transmembrane</keyword>
<dbReference type="AlphaFoldDB" id="A0A379DF78"/>
<feature type="domain" description="HU" evidence="4">
    <location>
        <begin position="27"/>
        <end position="150"/>
    </location>
</feature>
<dbReference type="Pfam" id="PF18291">
    <property type="entry name" value="HU-HIG"/>
    <property type="match status" value="1"/>
</dbReference>
<dbReference type="InterPro" id="IPR005902">
    <property type="entry name" value="HU_DNA-bd_put"/>
</dbReference>
<protein>
    <submittedName>
        <fullName evidence="5">Putative DNA-binding protein</fullName>
    </submittedName>
</protein>
<evidence type="ECO:0000256" key="3">
    <source>
        <dbReference type="SAM" id="Phobius"/>
    </source>
</evidence>
<evidence type="ECO:0000313" key="6">
    <source>
        <dbReference type="Proteomes" id="UP000254263"/>
    </source>
</evidence>
<evidence type="ECO:0000313" key="5">
    <source>
        <dbReference type="EMBL" id="SUB77050.1"/>
    </source>
</evidence>
<proteinExistence type="predicted"/>
<feature type="region of interest" description="Disordered" evidence="2">
    <location>
        <begin position="154"/>
        <end position="178"/>
    </location>
</feature>
<keyword evidence="1 5" id="KW-0238">DNA-binding</keyword>
<feature type="compositionally biased region" description="Basic and acidic residues" evidence="2">
    <location>
        <begin position="157"/>
        <end position="178"/>
    </location>
</feature>
<dbReference type="EMBL" id="UGTI01000001">
    <property type="protein sequence ID" value="SUB77050.1"/>
    <property type="molecule type" value="Genomic_DNA"/>
</dbReference>
<keyword evidence="3" id="KW-0472">Membrane</keyword>
<accession>A0A379DF78</accession>
<dbReference type="InterPro" id="IPR041607">
    <property type="entry name" value="HU-HIG"/>
</dbReference>
<dbReference type="Proteomes" id="UP000254263">
    <property type="component" value="Unassembled WGS sequence"/>
</dbReference>
<dbReference type="GO" id="GO:0003677">
    <property type="term" value="F:DNA binding"/>
    <property type="evidence" value="ECO:0007669"/>
    <property type="project" value="UniProtKB-KW"/>
</dbReference>
<gene>
    <name evidence="5" type="ORF">NCTC13100_00164</name>
</gene>